<dbReference type="WBParaSite" id="PSAMB.scaffold8340size6336.g31271.t1">
    <property type="protein sequence ID" value="PSAMB.scaffold8340size6336.g31271.t1"/>
    <property type="gene ID" value="PSAMB.scaffold8340size6336.g31271"/>
</dbReference>
<evidence type="ECO:0000313" key="2">
    <source>
        <dbReference type="WBParaSite" id="PSAMB.scaffold8340size6336.g31271.t1"/>
    </source>
</evidence>
<name>A0A914XKZ8_9BILA</name>
<accession>A0A914XKZ8</accession>
<dbReference type="AlphaFoldDB" id="A0A914XKZ8"/>
<reference evidence="2" key="1">
    <citation type="submission" date="2022-11" db="UniProtKB">
        <authorList>
            <consortium name="WormBaseParasite"/>
        </authorList>
    </citation>
    <scope>IDENTIFICATION</scope>
</reference>
<sequence length="416" mass="46490">MTTLAYEWGQSQRKGGSRKLITPAPPAAEGVAQVHTWTSYRGAYVVEGEEKRLFRCTECQRIKEHSEGAFPVPSLRMANVGQPGERLEVEPSAVLGKHFCLPLKRSAVVGDQLYLEQRELVAMSGKRAMKAHMDALQAVETSRFALVTEVERNEARDRMANERTRKRGYQRARKDKYPTVASVAEIPNELAMPWSSRFAQEGDASFGQSYLIYQDDTPDFEMAVFASPGNIDSLHRSAHWVLDGNFKYRPAGMQQLYSIHGFVQAANGEYEAKTLVAAIMKSRTAEMYERMFGVVRAQLVERFGPIGAMGAGGRAHFDFEPAAVGAFEAVFGPNLTNMCLFHYTNCVNKKIQGLGLSTTYQECRFVNRFVRKMVALCMLNVDHVLKAFKLVCTVPSELDGNEECPCRDTPHPALPL</sequence>
<proteinExistence type="predicted"/>
<keyword evidence="1" id="KW-1185">Reference proteome</keyword>
<evidence type="ECO:0000313" key="1">
    <source>
        <dbReference type="Proteomes" id="UP000887566"/>
    </source>
</evidence>
<organism evidence="1 2">
    <name type="scientific">Plectus sambesii</name>
    <dbReference type="NCBI Taxonomy" id="2011161"/>
    <lineage>
        <taxon>Eukaryota</taxon>
        <taxon>Metazoa</taxon>
        <taxon>Ecdysozoa</taxon>
        <taxon>Nematoda</taxon>
        <taxon>Chromadorea</taxon>
        <taxon>Plectida</taxon>
        <taxon>Plectina</taxon>
        <taxon>Plectoidea</taxon>
        <taxon>Plectidae</taxon>
        <taxon>Plectus</taxon>
    </lineage>
</organism>
<protein>
    <submittedName>
        <fullName evidence="2">MULE transposase domain-containing protein</fullName>
    </submittedName>
</protein>
<dbReference type="Proteomes" id="UP000887566">
    <property type="component" value="Unplaced"/>
</dbReference>